<evidence type="ECO:0000256" key="5">
    <source>
        <dbReference type="PIRSR" id="PIRSR000138-2"/>
    </source>
</evidence>
<feature type="domain" description="FMN hydroxy acid dehydrogenase" evidence="7">
    <location>
        <begin position="41"/>
        <end position="379"/>
    </location>
</feature>
<feature type="binding site" evidence="5">
    <location>
        <position position="211"/>
    </location>
    <ligand>
        <name>glyoxylate</name>
        <dbReference type="ChEBI" id="CHEBI:36655"/>
    </ligand>
</feature>
<protein>
    <submittedName>
        <fullName evidence="8">Cytochrome b2, mitochondrial</fullName>
    </submittedName>
</protein>
<name>A0A2P7YVQ6_9PEZI</name>
<feature type="binding site" evidence="5">
    <location>
        <position position="275"/>
    </location>
    <ligand>
        <name>glyoxylate</name>
        <dbReference type="ChEBI" id="CHEBI:36655"/>
    </ligand>
</feature>
<comment type="caution">
    <text evidence="8">The sequence shown here is derived from an EMBL/GenBank/DDBJ whole genome shotgun (WGS) entry which is preliminary data.</text>
</comment>
<evidence type="ECO:0000259" key="7">
    <source>
        <dbReference type="PROSITE" id="PS51349"/>
    </source>
</evidence>
<feature type="binding site" evidence="5">
    <location>
        <begin position="306"/>
        <end position="310"/>
    </location>
    <ligand>
        <name>FMN</name>
        <dbReference type="ChEBI" id="CHEBI:58210"/>
    </ligand>
</feature>
<gene>
    <name evidence="8" type="ORF">B9Z65_7976</name>
</gene>
<feature type="binding site" evidence="5">
    <location>
        <position position="272"/>
    </location>
    <ligand>
        <name>glyoxylate</name>
        <dbReference type="ChEBI" id="CHEBI:36655"/>
    </ligand>
</feature>
<dbReference type="PANTHER" id="PTHR10578">
    <property type="entry name" value="S -2-HYDROXY-ACID OXIDASE-RELATED"/>
    <property type="match status" value="1"/>
</dbReference>
<dbReference type="GO" id="GO:0016491">
    <property type="term" value="F:oxidoreductase activity"/>
    <property type="evidence" value="ECO:0007669"/>
    <property type="project" value="UniProtKB-KW"/>
</dbReference>
<keyword evidence="9" id="KW-1185">Reference proteome</keyword>
<keyword evidence="5" id="KW-0288">FMN</keyword>
<dbReference type="InterPro" id="IPR037396">
    <property type="entry name" value="FMN_HAD"/>
</dbReference>
<dbReference type="InterPro" id="IPR000262">
    <property type="entry name" value="FMN-dep_DH"/>
</dbReference>
<evidence type="ECO:0000313" key="9">
    <source>
        <dbReference type="Proteomes" id="UP000243723"/>
    </source>
</evidence>
<feature type="active site" description="Proton acceptor" evidence="4">
    <location>
        <position position="272"/>
    </location>
</feature>
<evidence type="ECO:0000256" key="6">
    <source>
        <dbReference type="SAM" id="MobiDB-lite"/>
    </source>
</evidence>
<dbReference type="GO" id="GO:0010181">
    <property type="term" value="F:FMN binding"/>
    <property type="evidence" value="ECO:0007669"/>
    <property type="project" value="InterPro"/>
</dbReference>
<evidence type="ECO:0000256" key="2">
    <source>
        <dbReference type="ARBA" id="ARBA00023002"/>
    </source>
</evidence>
<dbReference type="Gene3D" id="3.20.20.70">
    <property type="entry name" value="Aldolase class I"/>
    <property type="match status" value="2"/>
</dbReference>
<organism evidence="8 9">
    <name type="scientific">Elsinoe australis</name>
    <dbReference type="NCBI Taxonomy" id="40998"/>
    <lineage>
        <taxon>Eukaryota</taxon>
        <taxon>Fungi</taxon>
        <taxon>Dikarya</taxon>
        <taxon>Ascomycota</taxon>
        <taxon>Pezizomycotina</taxon>
        <taxon>Dothideomycetes</taxon>
        <taxon>Dothideomycetidae</taxon>
        <taxon>Myriangiales</taxon>
        <taxon>Elsinoaceae</taxon>
        <taxon>Elsinoe</taxon>
    </lineage>
</organism>
<comment type="cofactor">
    <cofactor evidence="1">
        <name>FMN</name>
        <dbReference type="ChEBI" id="CHEBI:58210"/>
    </cofactor>
</comment>
<evidence type="ECO:0000256" key="1">
    <source>
        <dbReference type="ARBA" id="ARBA00001917"/>
    </source>
</evidence>
<dbReference type="InterPro" id="IPR008259">
    <property type="entry name" value="FMN_hydac_DH_AS"/>
</dbReference>
<dbReference type="Proteomes" id="UP000243723">
    <property type="component" value="Unassembled WGS sequence"/>
</dbReference>
<accession>A0A2P7YVQ6</accession>
<comment type="similarity">
    <text evidence="3">Belongs to the FMN-dependent alpha-hydroxy acid dehydrogenase family.</text>
</comment>
<feature type="binding site" evidence="5">
    <location>
        <position position="176"/>
    </location>
    <ligand>
        <name>glyoxylate</name>
        <dbReference type="ChEBI" id="CHEBI:36655"/>
    </ligand>
</feature>
<feature type="binding site" evidence="5">
    <location>
        <position position="174"/>
    </location>
    <ligand>
        <name>FMN</name>
        <dbReference type="ChEBI" id="CHEBI:58210"/>
    </ligand>
</feature>
<dbReference type="PROSITE" id="PS00557">
    <property type="entry name" value="FMN_HYDROXY_ACID_DH_1"/>
    <property type="match status" value="1"/>
</dbReference>
<dbReference type="AlphaFoldDB" id="A0A2P7YVQ6"/>
<evidence type="ECO:0000256" key="4">
    <source>
        <dbReference type="PIRSR" id="PIRSR000138-1"/>
    </source>
</evidence>
<dbReference type="EMBL" id="NHZQ01000363">
    <property type="protein sequence ID" value="PSK40036.1"/>
    <property type="molecule type" value="Genomic_DNA"/>
</dbReference>
<feature type="binding site" evidence="5">
    <location>
        <position position="202"/>
    </location>
    <ligand>
        <name>FMN</name>
        <dbReference type="ChEBI" id="CHEBI:58210"/>
    </ligand>
</feature>
<feature type="binding site" evidence="5">
    <location>
        <position position="248"/>
    </location>
    <ligand>
        <name>FMN</name>
        <dbReference type="ChEBI" id="CHEBI:58210"/>
    </ligand>
</feature>
<feature type="compositionally biased region" description="Polar residues" evidence="6">
    <location>
        <begin position="1"/>
        <end position="11"/>
    </location>
</feature>
<evidence type="ECO:0000256" key="3">
    <source>
        <dbReference type="ARBA" id="ARBA00024042"/>
    </source>
</evidence>
<evidence type="ECO:0000313" key="8">
    <source>
        <dbReference type="EMBL" id="PSK40036.1"/>
    </source>
</evidence>
<dbReference type="Pfam" id="PF01070">
    <property type="entry name" value="FMN_dh"/>
    <property type="match status" value="2"/>
</dbReference>
<feature type="binding site" evidence="5">
    <location>
        <begin position="122"/>
        <end position="124"/>
    </location>
    <ligand>
        <name>FMN</name>
        <dbReference type="ChEBI" id="CHEBI:58210"/>
    </ligand>
</feature>
<dbReference type="InterPro" id="IPR013785">
    <property type="entry name" value="Aldolase_TIM"/>
</dbReference>
<feature type="region of interest" description="Disordered" evidence="6">
    <location>
        <begin position="1"/>
        <end position="23"/>
    </location>
</feature>
<dbReference type="InterPro" id="IPR012133">
    <property type="entry name" value="Alpha-hydoxy_acid_DH_FMN"/>
</dbReference>
<keyword evidence="2" id="KW-0560">Oxidoreductase</keyword>
<dbReference type="PROSITE" id="PS51349">
    <property type="entry name" value="FMN_HYDROXY_ACID_DH_2"/>
    <property type="match status" value="1"/>
</dbReference>
<reference evidence="8 9" key="1">
    <citation type="submission" date="2017-05" db="EMBL/GenBank/DDBJ databases">
        <title>Draft genome sequence of Elsinoe australis.</title>
        <authorList>
            <person name="Cheng Q."/>
        </authorList>
    </citation>
    <scope>NUCLEOTIDE SEQUENCE [LARGE SCALE GENOMIC DNA]</scope>
    <source>
        <strain evidence="8 9">NL1</strain>
    </source>
</reference>
<dbReference type="PIRSF" id="PIRSF000138">
    <property type="entry name" value="Al-hdrx_acd_dh"/>
    <property type="match status" value="1"/>
</dbReference>
<dbReference type="SUPFAM" id="SSF51395">
    <property type="entry name" value="FMN-linked oxidoreductases"/>
    <property type="match status" value="1"/>
</dbReference>
<sequence length="389" mass="42131">MAPSDTSNTTPIRREPGPVSDVPDTGFQEFLKDHVYDGELPPLEAIKGIPDFEYVARSKLSAASYAFFRTGSAGEYSYRNNFEVFRKLHFRPRMLNDVSNVINTLPTTILGHKFSAPFFIAPAGLAGHSHPDAEVALTRGAHAGNILYVPALYATLSIEEIAAAKGPDQVLFQQLYTPSDFGLVKEYVRRSEKAGSKAIVYTIDAPVTSTRHRADRYSHGNANAHSAVLTWDLFRTIQGLTSLPVIPKGIATVEDAKLAIQNGAPAIYISNHGGRQLDGSPSPLEIALEIHREAPEIFSQVDVLADGGVRYGTDILKLLALGVKAVGLGRSFLYANVYGPPGVEKAISILKKEIAADAANLGVSDLKKINTSFLNLRAFERGSWPMASL</sequence>
<feature type="binding site" evidence="5">
    <location>
        <begin position="329"/>
        <end position="330"/>
    </location>
    <ligand>
        <name>FMN</name>
        <dbReference type="ChEBI" id="CHEBI:58210"/>
    </ligand>
</feature>
<dbReference type="PANTHER" id="PTHR10578:SF140">
    <property type="entry name" value="FMN HYDROXY ACID DEHYDROGENASE DOMAIN-CONTAINING PROTEIN"/>
    <property type="match status" value="1"/>
</dbReference>
<proteinExistence type="inferred from homology"/>
<dbReference type="OrthoDB" id="1925334at2759"/>
<dbReference type="STRING" id="40998.A0A2P7YVQ6"/>
<keyword evidence="5" id="KW-0285">Flavoprotein</keyword>
<feature type="binding site" evidence="5">
    <location>
        <position position="270"/>
    </location>
    <ligand>
        <name>FMN</name>
        <dbReference type="ChEBI" id="CHEBI:58210"/>
    </ligand>
</feature>